<gene>
    <name evidence="5" type="ORF">BKA12_001883</name>
</gene>
<comment type="caution">
    <text evidence="5">The sequence shown here is derived from an EMBL/GenBank/DDBJ whole genome shotgun (WGS) entry which is preliminary data.</text>
</comment>
<dbReference type="Pfam" id="PF07730">
    <property type="entry name" value="HisKA_3"/>
    <property type="match status" value="1"/>
</dbReference>
<protein>
    <submittedName>
        <fullName evidence="5">Signal transduction histidine kinase</fullName>
    </submittedName>
</protein>
<evidence type="ECO:0000256" key="3">
    <source>
        <dbReference type="ARBA" id="ARBA00023012"/>
    </source>
</evidence>
<organism evidence="5 6">
    <name type="scientific">Neomicrococcus lactis</name>
    <dbReference type="NCBI Taxonomy" id="732241"/>
    <lineage>
        <taxon>Bacteria</taxon>
        <taxon>Bacillati</taxon>
        <taxon>Actinomycetota</taxon>
        <taxon>Actinomycetes</taxon>
        <taxon>Micrococcales</taxon>
        <taxon>Micrococcaceae</taxon>
        <taxon>Neomicrococcus</taxon>
    </lineage>
</organism>
<dbReference type="InterPro" id="IPR029016">
    <property type="entry name" value="GAF-like_dom_sf"/>
</dbReference>
<proteinExistence type="predicted"/>
<keyword evidence="6" id="KW-1185">Reference proteome</keyword>
<dbReference type="SMART" id="SM00387">
    <property type="entry name" value="HATPase_c"/>
    <property type="match status" value="1"/>
</dbReference>
<dbReference type="InterPro" id="IPR036890">
    <property type="entry name" value="HATPase_C_sf"/>
</dbReference>
<keyword evidence="3" id="KW-0902">Two-component regulatory system</keyword>
<feature type="domain" description="Histidine kinase/HSP90-like ATPase" evidence="4">
    <location>
        <begin position="311"/>
        <end position="409"/>
    </location>
</feature>
<dbReference type="AlphaFoldDB" id="A0A7W9DBK6"/>
<dbReference type="PANTHER" id="PTHR24421:SF61">
    <property type="entry name" value="OXYGEN SENSOR HISTIDINE KINASE NREB"/>
    <property type="match status" value="1"/>
</dbReference>
<dbReference type="InterPro" id="IPR003018">
    <property type="entry name" value="GAF"/>
</dbReference>
<dbReference type="Pfam" id="PF13185">
    <property type="entry name" value="GAF_2"/>
    <property type="match status" value="1"/>
</dbReference>
<dbReference type="Gene3D" id="3.30.450.40">
    <property type="match status" value="1"/>
</dbReference>
<dbReference type="Proteomes" id="UP000523863">
    <property type="component" value="Unassembled WGS sequence"/>
</dbReference>
<dbReference type="InterPro" id="IPR011712">
    <property type="entry name" value="Sig_transdc_His_kin_sub3_dim/P"/>
</dbReference>
<dbReference type="SUPFAM" id="SSF55874">
    <property type="entry name" value="ATPase domain of HSP90 chaperone/DNA topoisomerase II/histidine kinase"/>
    <property type="match status" value="1"/>
</dbReference>
<dbReference type="InterPro" id="IPR050482">
    <property type="entry name" value="Sensor_HK_TwoCompSys"/>
</dbReference>
<evidence type="ECO:0000256" key="2">
    <source>
        <dbReference type="ARBA" id="ARBA00022777"/>
    </source>
</evidence>
<dbReference type="GO" id="GO:0046983">
    <property type="term" value="F:protein dimerization activity"/>
    <property type="evidence" value="ECO:0007669"/>
    <property type="project" value="InterPro"/>
</dbReference>
<name>A0A7W9DBK6_9MICC</name>
<evidence type="ECO:0000256" key="1">
    <source>
        <dbReference type="ARBA" id="ARBA00022679"/>
    </source>
</evidence>
<evidence type="ECO:0000259" key="4">
    <source>
        <dbReference type="SMART" id="SM00387"/>
    </source>
</evidence>
<dbReference type="EMBL" id="JACHBL010000001">
    <property type="protein sequence ID" value="MBB5598803.1"/>
    <property type="molecule type" value="Genomic_DNA"/>
</dbReference>
<evidence type="ECO:0000313" key="5">
    <source>
        <dbReference type="EMBL" id="MBB5598803.1"/>
    </source>
</evidence>
<evidence type="ECO:0000313" key="6">
    <source>
        <dbReference type="Proteomes" id="UP000523863"/>
    </source>
</evidence>
<dbReference type="GO" id="GO:0016020">
    <property type="term" value="C:membrane"/>
    <property type="evidence" value="ECO:0007669"/>
    <property type="project" value="InterPro"/>
</dbReference>
<dbReference type="CDD" id="cd16917">
    <property type="entry name" value="HATPase_UhpB-NarQ-NarX-like"/>
    <property type="match status" value="1"/>
</dbReference>
<accession>A0A7W9DBK6</accession>
<dbReference type="GO" id="GO:0000155">
    <property type="term" value="F:phosphorelay sensor kinase activity"/>
    <property type="evidence" value="ECO:0007669"/>
    <property type="project" value="InterPro"/>
</dbReference>
<dbReference type="Gene3D" id="3.30.565.10">
    <property type="entry name" value="Histidine kinase-like ATPase, C-terminal domain"/>
    <property type="match status" value="1"/>
</dbReference>
<reference evidence="5 6" key="1">
    <citation type="submission" date="2020-08" db="EMBL/GenBank/DDBJ databases">
        <title>Sequencing the genomes of 1000 actinobacteria strains.</title>
        <authorList>
            <person name="Klenk H.-P."/>
        </authorList>
    </citation>
    <scope>NUCLEOTIDE SEQUENCE [LARGE SCALE GENOMIC DNA]</scope>
    <source>
        <strain evidence="5 6">DSM 23694</strain>
    </source>
</reference>
<keyword evidence="1" id="KW-0808">Transferase</keyword>
<dbReference type="PANTHER" id="PTHR24421">
    <property type="entry name" value="NITRATE/NITRITE SENSOR PROTEIN NARX-RELATED"/>
    <property type="match status" value="1"/>
</dbReference>
<dbReference type="InterPro" id="IPR003594">
    <property type="entry name" value="HATPase_dom"/>
</dbReference>
<dbReference type="Pfam" id="PF02518">
    <property type="entry name" value="HATPase_c"/>
    <property type="match status" value="1"/>
</dbReference>
<dbReference type="SUPFAM" id="SSF55781">
    <property type="entry name" value="GAF domain-like"/>
    <property type="match status" value="1"/>
</dbReference>
<dbReference type="Gene3D" id="1.20.5.1930">
    <property type="match status" value="1"/>
</dbReference>
<keyword evidence="2 5" id="KW-0418">Kinase</keyword>
<sequence length="409" mass="44984">MMQEDHVASELEAVRRRERRAAAVARTAARVASERSLPATLRALAHEILQTDDLAGVQVLTSESSGDKLRMLGAAGFPASQNRTFFDRLMECQARGAHLTMLDALSTGDPVVIPHRYRVVMNDPAWEPLHHYHRYPEWDAFASIPIRVRNTTIGILNAYIAPGKKVDRESLDFLFAMAEQAGLAIDYASLLAREREAAQRDVRQQLARDLHDSAVQRVFSIGMLVQTLKVLTSTDESKTGKRIQDITLDLEELAESVSKDLRGLVAQLRPSATQGLGLREALSTLTANTHRQTGINFSMNISSVAEELEADLAEDVYHVIAEATHNAVKHSSADLISIALDDDDAGTGTHVVQLTVRDNGHADPDRAPLVEGNGLSFMRERVRRWQGQLTISQDSGDAGTVISAEIPLY</sequence>